<sequence length="178" mass="18186">MGVASRGHGEQAPLLANRGGDASASASDSETPRGGGRSSRSGGGGGGGATAVCFSVSMIFAGFIVLIVGAYSSSIYGFITGAFVDGVTAGATYHPSTEQVTIQDRAAVVAVTMAGGSEDYEDLDDLSHSPKTPLDAQMEGEGFSKGYREHYHLQDKDHQQYTGSATPWKEDTGGAGAE</sequence>
<evidence type="ECO:0000313" key="4">
    <source>
        <dbReference type="Proteomes" id="UP000002009"/>
    </source>
</evidence>
<keyword evidence="4" id="KW-1185">Reference proteome</keyword>
<gene>
    <name evidence="3" type="ORF">MICPUN_63907</name>
</gene>
<evidence type="ECO:0000313" key="3">
    <source>
        <dbReference type="EMBL" id="ACO67142.1"/>
    </source>
</evidence>
<protein>
    <submittedName>
        <fullName evidence="3">Uncharacterized protein</fullName>
    </submittedName>
</protein>
<evidence type="ECO:0000256" key="1">
    <source>
        <dbReference type="SAM" id="MobiDB-lite"/>
    </source>
</evidence>
<feature type="region of interest" description="Disordered" evidence="1">
    <location>
        <begin position="1"/>
        <end position="45"/>
    </location>
</feature>
<name>C1EGK8_MICCC</name>
<feature type="region of interest" description="Disordered" evidence="1">
    <location>
        <begin position="154"/>
        <end position="178"/>
    </location>
</feature>
<feature type="transmembrane region" description="Helical" evidence="2">
    <location>
        <begin position="49"/>
        <end position="71"/>
    </location>
</feature>
<dbReference type="GeneID" id="8249017"/>
<dbReference type="RefSeq" id="XP_002505884.1">
    <property type="nucleotide sequence ID" value="XM_002505838.1"/>
</dbReference>
<dbReference type="InParanoid" id="C1EGK8"/>
<keyword evidence="2" id="KW-0472">Membrane</keyword>
<dbReference type="EMBL" id="CP001332">
    <property type="protein sequence ID" value="ACO67142.1"/>
    <property type="molecule type" value="Genomic_DNA"/>
</dbReference>
<organism evidence="3 4">
    <name type="scientific">Micromonas commoda (strain RCC299 / NOUM17 / CCMP2709)</name>
    <name type="common">Picoplanktonic green alga</name>
    <dbReference type="NCBI Taxonomy" id="296587"/>
    <lineage>
        <taxon>Eukaryota</taxon>
        <taxon>Viridiplantae</taxon>
        <taxon>Chlorophyta</taxon>
        <taxon>Mamiellophyceae</taxon>
        <taxon>Mamiellales</taxon>
        <taxon>Mamiellaceae</taxon>
        <taxon>Micromonas</taxon>
    </lineage>
</organism>
<dbReference type="Proteomes" id="UP000002009">
    <property type="component" value="Chromosome 14"/>
</dbReference>
<dbReference type="AlphaFoldDB" id="C1EGK8"/>
<dbReference type="KEGG" id="mis:MICPUN_63907"/>
<proteinExistence type="predicted"/>
<reference evidence="3 4" key="1">
    <citation type="journal article" date="2009" name="Science">
        <title>Green evolution and dynamic adaptations revealed by genomes of the marine picoeukaryotes Micromonas.</title>
        <authorList>
            <person name="Worden A.Z."/>
            <person name="Lee J.H."/>
            <person name="Mock T."/>
            <person name="Rouze P."/>
            <person name="Simmons M.P."/>
            <person name="Aerts A.L."/>
            <person name="Allen A.E."/>
            <person name="Cuvelier M.L."/>
            <person name="Derelle E."/>
            <person name="Everett M.V."/>
            <person name="Foulon E."/>
            <person name="Grimwood J."/>
            <person name="Gundlach H."/>
            <person name="Henrissat B."/>
            <person name="Napoli C."/>
            <person name="McDonald S.M."/>
            <person name="Parker M.S."/>
            <person name="Rombauts S."/>
            <person name="Salamov A."/>
            <person name="Von Dassow P."/>
            <person name="Badger J.H."/>
            <person name="Coutinho P.M."/>
            <person name="Demir E."/>
            <person name="Dubchak I."/>
            <person name="Gentemann C."/>
            <person name="Eikrem W."/>
            <person name="Gready J.E."/>
            <person name="John U."/>
            <person name="Lanier W."/>
            <person name="Lindquist E.A."/>
            <person name="Lucas S."/>
            <person name="Mayer K.F."/>
            <person name="Moreau H."/>
            <person name="Not F."/>
            <person name="Otillar R."/>
            <person name="Panaud O."/>
            <person name="Pangilinan J."/>
            <person name="Paulsen I."/>
            <person name="Piegu B."/>
            <person name="Poliakov A."/>
            <person name="Robbens S."/>
            <person name="Schmutz J."/>
            <person name="Toulza E."/>
            <person name="Wyss T."/>
            <person name="Zelensky A."/>
            <person name="Zhou K."/>
            <person name="Armbrust E.V."/>
            <person name="Bhattacharya D."/>
            <person name="Goodenough U.W."/>
            <person name="Van de Peer Y."/>
            <person name="Grigoriev I.V."/>
        </authorList>
    </citation>
    <scope>NUCLEOTIDE SEQUENCE [LARGE SCALE GENOMIC DNA]</scope>
    <source>
        <strain evidence="4">RCC299 / NOUM17</strain>
    </source>
</reference>
<accession>C1EGK8</accession>
<feature type="compositionally biased region" description="Gly residues" evidence="1">
    <location>
        <begin position="33"/>
        <end position="45"/>
    </location>
</feature>
<evidence type="ECO:0000256" key="2">
    <source>
        <dbReference type="SAM" id="Phobius"/>
    </source>
</evidence>
<keyword evidence="2" id="KW-1133">Transmembrane helix</keyword>
<keyword evidence="2" id="KW-0812">Transmembrane</keyword>